<protein>
    <submittedName>
        <fullName evidence="1">Uncharacterized protein</fullName>
    </submittedName>
</protein>
<comment type="caution">
    <text evidence="1">The sequence shown here is derived from an EMBL/GenBank/DDBJ whole genome shotgun (WGS) entry which is preliminary data.</text>
</comment>
<dbReference type="Proteomes" id="UP000627292">
    <property type="component" value="Unassembled WGS sequence"/>
</dbReference>
<dbReference type="AlphaFoldDB" id="A0A917IWB8"/>
<keyword evidence="2" id="KW-1185">Reference proteome</keyword>
<name>A0A917IWB8_9BACT</name>
<reference evidence="1" key="2">
    <citation type="submission" date="2020-09" db="EMBL/GenBank/DDBJ databases">
        <authorList>
            <person name="Sun Q."/>
            <person name="Zhou Y."/>
        </authorList>
    </citation>
    <scope>NUCLEOTIDE SEQUENCE</scope>
    <source>
        <strain evidence="1">CGMCC 1.15290</strain>
    </source>
</reference>
<accession>A0A917IWB8</accession>
<organism evidence="1 2">
    <name type="scientific">Filimonas zeae</name>
    <dbReference type="NCBI Taxonomy" id="1737353"/>
    <lineage>
        <taxon>Bacteria</taxon>
        <taxon>Pseudomonadati</taxon>
        <taxon>Bacteroidota</taxon>
        <taxon>Chitinophagia</taxon>
        <taxon>Chitinophagales</taxon>
        <taxon>Chitinophagaceae</taxon>
        <taxon>Filimonas</taxon>
    </lineage>
</organism>
<reference evidence="1" key="1">
    <citation type="journal article" date="2014" name="Int. J. Syst. Evol. Microbiol.">
        <title>Complete genome sequence of Corynebacterium casei LMG S-19264T (=DSM 44701T), isolated from a smear-ripened cheese.</title>
        <authorList>
            <consortium name="US DOE Joint Genome Institute (JGI-PGF)"/>
            <person name="Walter F."/>
            <person name="Albersmeier A."/>
            <person name="Kalinowski J."/>
            <person name="Ruckert C."/>
        </authorList>
    </citation>
    <scope>NUCLEOTIDE SEQUENCE</scope>
    <source>
        <strain evidence="1">CGMCC 1.15290</strain>
    </source>
</reference>
<evidence type="ECO:0000313" key="1">
    <source>
        <dbReference type="EMBL" id="GGH65178.1"/>
    </source>
</evidence>
<evidence type="ECO:0000313" key="2">
    <source>
        <dbReference type="Proteomes" id="UP000627292"/>
    </source>
</evidence>
<dbReference type="EMBL" id="BMIB01000002">
    <property type="protein sequence ID" value="GGH65178.1"/>
    <property type="molecule type" value="Genomic_DNA"/>
</dbReference>
<proteinExistence type="predicted"/>
<sequence length="259" mass="30661">MNIFFTILPERSAIYNEIPGNPQVFPILYPLKASVYCKPDFRTFLTKKMKHEQTTGEAWAGITQNKQQAQLVLTHLFQLQSVEDFKDQTIGWLQLMPENVILEFNKLPETMRTTRHWLMGDEETPPRNEKEQAQQHAALFGFLLYFFDQCWLLFGRDMHEQKAVNWNFAGQIPHRNLKDLLKSITLKHAVNVLYDALVTVTGTEYQIQFQSKIRELEWDTEEEREQYADEESEEYTRLMVVFAHFRSLLDATWYLLCMP</sequence>
<gene>
    <name evidence="1" type="ORF">GCM10011379_18050</name>
</gene>